<dbReference type="Gene3D" id="3.20.20.80">
    <property type="entry name" value="Glycosidases"/>
    <property type="match status" value="1"/>
</dbReference>
<sequence>MKKLLKHLRMVILVITIAISSFGVSQANAATTNQTLLNTYGGKFGRVGSCVTLAQLQDPATLSVIKQRYNSITLENEMKPDALLGLSPTLLTVSQAKALGYYIPSNYTETTVPKIDFTNVDKALQICYKNGLGVRGHTLIWHSQTPSWLFNTRYSSSGNYVSSTVMDARMEFYIKTVMSHVHSSNYGSVVYAWDVVNEYLHSLPTPELPASGWFKIYGNITTSPQYVKNAFRYAYETTSHFGLTNKVSLFYNDYNEYMESSNIVKMINYINSGTRYCNGIGCQSHLSTAFPSVDYYKSALQAFMNAGLEIQITELDAGAPTETEQATYSYNIMKAICDVKKSGAKITGITWWGLSDDVSWRKKNNDNPLLFSTLYAPKASYYRTLDAYTNVFN</sequence>
<dbReference type="InterPro" id="IPR044846">
    <property type="entry name" value="GH10"/>
</dbReference>
<evidence type="ECO:0000313" key="9">
    <source>
        <dbReference type="EMBL" id="MPQ64811.1"/>
    </source>
</evidence>
<keyword evidence="7" id="KW-0732">Signal</keyword>
<dbReference type="PROSITE" id="PS51760">
    <property type="entry name" value="GH10_2"/>
    <property type="match status" value="1"/>
</dbReference>
<dbReference type="Proteomes" id="UP000342249">
    <property type="component" value="Unassembled WGS sequence"/>
</dbReference>
<keyword evidence="4 6" id="KW-0326">Glycosidase</keyword>
<keyword evidence="3 6" id="KW-0119">Carbohydrate metabolism</keyword>
<dbReference type="AlphaFoldDB" id="A0A5N7IUS4"/>
<feature type="domain" description="GH10" evidence="8">
    <location>
        <begin position="30"/>
        <end position="387"/>
    </location>
</feature>
<keyword evidence="9" id="KW-0858">Xylan degradation</keyword>
<keyword evidence="5 6" id="KW-0624">Polysaccharide degradation</keyword>
<evidence type="ECO:0000313" key="10">
    <source>
        <dbReference type="Proteomes" id="UP000342249"/>
    </source>
</evidence>
<name>A0A5N7IUS4_9CLOT</name>
<keyword evidence="2 6" id="KW-0378">Hydrolase</keyword>
<dbReference type="InterPro" id="IPR001000">
    <property type="entry name" value="GH10_dom"/>
</dbReference>
<gene>
    <name evidence="9" type="ORF">E4V82_22340</name>
</gene>
<accession>A0A5N7IUS4</accession>
<evidence type="ECO:0000259" key="8">
    <source>
        <dbReference type="PROSITE" id="PS51760"/>
    </source>
</evidence>
<protein>
    <recommendedName>
        <fullName evidence="6">Beta-xylanase</fullName>
        <ecNumber evidence="6">3.2.1.8</ecNumber>
    </recommendedName>
</protein>
<comment type="caution">
    <text evidence="9">The sequence shown here is derived from an EMBL/GenBank/DDBJ whole genome shotgun (WGS) entry which is preliminary data.</text>
</comment>
<dbReference type="SMART" id="SM00633">
    <property type="entry name" value="Glyco_10"/>
    <property type="match status" value="1"/>
</dbReference>
<dbReference type="GO" id="GO:0045493">
    <property type="term" value="P:xylan catabolic process"/>
    <property type="evidence" value="ECO:0007669"/>
    <property type="project" value="UniProtKB-KW"/>
</dbReference>
<dbReference type="PANTHER" id="PTHR31490">
    <property type="entry name" value="GLYCOSYL HYDROLASE"/>
    <property type="match status" value="1"/>
</dbReference>
<evidence type="ECO:0000256" key="2">
    <source>
        <dbReference type="ARBA" id="ARBA00022801"/>
    </source>
</evidence>
<dbReference type="InterPro" id="IPR017853">
    <property type="entry name" value="GH"/>
</dbReference>
<evidence type="ECO:0000256" key="3">
    <source>
        <dbReference type="ARBA" id="ARBA00023277"/>
    </source>
</evidence>
<proteinExistence type="inferred from homology"/>
<dbReference type="Pfam" id="PF00331">
    <property type="entry name" value="Glyco_hydro_10"/>
    <property type="match status" value="1"/>
</dbReference>
<comment type="similarity">
    <text evidence="1 6">Belongs to the glycosyl hydrolase 10 (cellulase F) family.</text>
</comment>
<dbReference type="EC" id="3.2.1.8" evidence="6"/>
<dbReference type="SUPFAM" id="SSF51445">
    <property type="entry name" value="(Trans)glycosidases"/>
    <property type="match status" value="1"/>
</dbReference>
<feature type="chain" id="PRO_5030135130" description="Beta-xylanase" evidence="7">
    <location>
        <begin position="30"/>
        <end position="393"/>
    </location>
</feature>
<evidence type="ECO:0000256" key="4">
    <source>
        <dbReference type="ARBA" id="ARBA00023295"/>
    </source>
</evidence>
<evidence type="ECO:0000256" key="7">
    <source>
        <dbReference type="SAM" id="SignalP"/>
    </source>
</evidence>
<dbReference type="EMBL" id="SPSF01000056">
    <property type="protein sequence ID" value="MPQ64811.1"/>
    <property type="molecule type" value="Genomic_DNA"/>
</dbReference>
<feature type="signal peptide" evidence="7">
    <location>
        <begin position="1"/>
        <end position="29"/>
    </location>
</feature>
<dbReference type="PANTHER" id="PTHR31490:SF90">
    <property type="entry name" value="ENDO-1,4-BETA-XYLANASE A"/>
    <property type="match status" value="1"/>
</dbReference>
<dbReference type="PRINTS" id="PR00134">
    <property type="entry name" value="GLHYDRLASE10"/>
</dbReference>
<evidence type="ECO:0000256" key="5">
    <source>
        <dbReference type="ARBA" id="ARBA00023326"/>
    </source>
</evidence>
<comment type="catalytic activity">
    <reaction evidence="6">
        <text>Endohydrolysis of (1-&gt;4)-beta-D-xylosidic linkages in xylans.</text>
        <dbReference type="EC" id="3.2.1.8"/>
    </reaction>
</comment>
<dbReference type="RefSeq" id="WP_152753960.1">
    <property type="nucleotide sequence ID" value="NZ_SPSE01000054.1"/>
</dbReference>
<evidence type="ECO:0000256" key="6">
    <source>
        <dbReference type="RuleBase" id="RU361174"/>
    </source>
</evidence>
<dbReference type="GO" id="GO:0031176">
    <property type="term" value="F:endo-1,4-beta-xylanase activity"/>
    <property type="evidence" value="ECO:0007669"/>
    <property type="project" value="UniProtKB-EC"/>
</dbReference>
<evidence type="ECO:0000256" key="1">
    <source>
        <dbReference type="ARBA" id="ARBA00007495"/>
    </source>
</evidence>
<organism evidence="9 10">
    <name type="scientific">Clostridium estertheticum</name>
    <dbReference type="NCBI Taxonomy" id="238834"/>
    <lineage>
        <taxon>Bacteria</taxon>
        <taxon>Bacillati</taxon>
        <taxon>Bacillota</taxon>
        <taxon>Clostridia</taxon>
        <taxon>Eubacteriales</taxon>
        <taxon>Clostridiaceae</taxon>
        <taxon>Clostridium</taxon>
    </lineage>
</organism>
<reference evidence="9 10" key="1">
    <citation type="journal article" date="2019" name="Lett. Appl. Microbiol.">
        <title>A case of 'blown pack' spoilage of vacuum-packaged pork likely associated with Clostridium estertheticum in Canada.</title>
        <authorList>
            <person name="Zhang P."/>
            <person name="Ward P."/>
            <person name="McMullen L.M."/>
            <person name="Yang X."/>
        </authorList>
    </citation>
    <scope>NUCLEOTIDE SEQUENCE [LARGE SCALE GENOMIC DNA]</scope>
    <source>
        <strain evidence="9 10">MA19</strain>
    </source>
</reference>